<keyword evidence="4 7" id="KW-0812">Transmembrane</keyword>
<evidence type="ECO:0000313" key="10">
    <source>
        <dbReference type="EMBL" id="CAF1308062.1"/>
    </source>
</evidence>
<dbReference type="EMBL" id="CAJNOL010001188">
    <property type="protein sequence ID" value="CAF1308062.1"/>
    <property type="molecule type" value="Genomic_DNA"/>
</dbReference>
<evidence type="ECO:0000256" key="1">
    <source>
        <dbReference type="ARBA" id="ARBA00004141"/>
    </source>
</evidence>
<proteinExistence type="inferred from homology"/>
<name>A0A814P4C2_9BILA</name>
<organism evidence="9 11">
    <name type="scientific">Rotaria sordida</name>
    <dbReference type="NCBI Taxonomy" id="392033"/>
    <lineage>
        <taxon>Eukaryota</taxon>
        <taxon>Metazoa</taxon>
        <taxon>Spiralia</taxon>
        <taxon>Gnathifera</taxon>
        <taxon>Rotifera</taxon>
        <taxon>Eurotatoria</taxon>
        <taxon>Bdelloidea</taxon>
        <taxon>Philodinida</taxon>
        <taxon>Philodinidae</taxon>
        <taxon>Rotaria</taxon>
    </lineage>
</organism>
<evidence type="ECO:0000256" key="8">
    <source>
        <dbReference type="RuleBase" id="RU000488"/>
    </source>
</evidence>
<keyword evidence="12" id="KW-1185">Reference proteome</keyword>
<dbReference type="Proteomes" id="UP000663870">
    <property type="component" value="Unassembled WGS sequence"/>
</dbReference>
<feature type="repeat" description="Solcar" evidence="7">
    <location>
        <begin position="121"/>
        <end position="208"/>
    </location>
</feature>
<dbReference type="PANTHER" id="PTHR46314">
    <property type="entry name" value="SOLUTE CARRIER FAMILY 25 MEMBER 44"/>
    <property type="match status" value="1"/>
</dbReference>
<evidence type="ECO:0000313" key="12">
    <source>
        <dbReference type="Proteomes" id="UP000663870"/>
    </source>
</evidence>
<keyword evidence="3 8" id="KW-0813">Transport</keyword>
<evidence type="ECO:0000256" key="2">
    <source>
        <dbReference type="ARBA" id="ARBA00006375"/>
    </source>
</evidence>
<dbReference type="InterPro" id="IPR042164">
    <property type="entry name" value="SLC25A44"/>
</dbReference>
<dbReference type="GO" id="GO:0005739">
    <property type="term" value="C:mitochondrion"/>
    <property type="evidence" value="ECO:0007669"/>
    <property type="project" value="InterPro"/>
</dbReference>
<dbReference type="InterPro" id="IPR002067">
    <property type="entry name" value="MCP"/>
</dbReference>
<sequence length="307" mass="34826">MDAIDSTPGIRERNSHELYWNDLDQGKFLSLLAASSLVVRTCFHPLGLVKIRLQTAAKGGLSTVKMIQQVWYKEGPIRGFYRGFPISLGSLIAEPIFTGTLEKMRTILKSNRPSQIAHSHWDIITSTLSGCTAALIYQSLTVPIDIIAQRIMITRARDNVHVVNIIRDIYYRSGDGIRGFYKGYLVSLSMSIPYNSIIWTIYWRVQAKLERIIPFEYDRLIAPLSAIIASLLTSLLTQPIDVLKTRLQVASKRQSLWRTFRILIDERGLRGCFSGSLPRACILVPYSIVMMSFYEIIKRASVRSIPN</sequence>
<comment type="caution">
    <text evidence="9">The sequence shown here is derived from an EMBL/GenBank/DDBJ whole genome shotgun (WGS) entry which is preliminary data.</text>
</comment>
<comment type="similarity">
    <text evidence="2 8">Belongs to the mitochondrial carrier (TC 2.A.29) family.</text>
</comment>
<accession>A0A814P4C2</accession>
<dbReference type="InterPro" id="IPR018108">
    <property type="entry name" value="MCP_transmembrane"/>
</dbReference>
<comment type="subcellular location">
    <subcellularLocation>
        <location evidence="1">Membrane</location>
        <topology evidence="1">Multi-pass membrane protein</topology>
    </subcellularLocation>
</comment>
<evidence type="ECO:0000256" key="6">
    <source>
        <dbReference type="ARBA" id="ARBA00023136"/>
    </source>
</evidence>
<evidence type="ECO:0000256" key="3">
    <source>
        <dbReference type="ARBA" id="ARBA00022448"/>
    </source>
</evidence>
<protein>
    <recommendedName>
        <fullName evidence="13">Mitochondrial carrier protein</fullName>
    </recommendedName>
</protein>
<dbReference type="PANTHER" id="PTHR46314:SF2">
    <property type="entry name" value="SOLUTE CARRIER FAMILY 25 MEMBER 44"/>
    <property type="match status" value="1"/>
</dbReference>
<evidence type="ECO:0000256" key="5">
    <source>
        <dbReference type="ARBA" id="ARBA00022737"/>
    </source>
</evidence>
<evidence type="ECO:0000313" key="11">
    <source>
        <dbReference type="Proteomes" id="UP000663854"/>
    </source>
</evidence>
<dbReference type="GO" id="GO:0009083">
    <property type="term" value="P:branched-chain amino acid catabolic process"/>
    <property type="evidence" value="ECO:0007669"/>
    <property type="project" value="InterPro"/>
</dbReference>
<dbReference type="InterPro" id="IPR023395">
    <property type="entry name" value="MCP_dom_sf"/>
</dbReference>
<feature type="repeat" description="Solcar" evidence="7">
    <location>
        <begin position="217"/>
        <end position="300"/>
    </location>
</feature>
<keyword evidence="5" id="KW-0677">Repeat</keyword>
<dbReference type="EMBL" id="CAJNOH010000681">
    <property type="protein sequence ID" value="CAF1102678.1"/>
    <property type="molecule type" value="Genomic_DNA"/>
</dbReference>
<dbReference type="AlphaFoldDB" id="A0A814P4C2"/>
<keyword evidence="6 7" id="KW-0472">Membrane</keyword>
<reference evidence="9" key="1">
    <citation type="submission" date="2021-02" db="EMBL/GenBank/DDBJ databases">
        <authorList>
            <person name="Nowell W R."/>
        </authorList>
    </citation>
    <scope>NUCLEOTIDE SEQUENCE</scope>
</reference>
<dbReference type="PRINTS" id="PR00926">
    <property type="entry name" value="MITOCARRIER"/>
</dbReference>
<dbReference type="Proteomes" id="UP000663854">
    <property type="component" value="Unassembled WGS sequence"/>
</dbReference>
<dbReference type="Gene3D" id="1.50.40.10">
    <property type="entry name" value="Mitochondrial carrier domain"/>
    <property type="match status" value="2"/>
</dbReference>
<evidence type="ECO:0000256" key="7">
    <source>
        <dbReference type="PROSITE-ProRule" id="PRU00282"/>
    </source>
</evidence>
<dbReference type="GO" id="GO:0016020">
    <property type="term" value="C:membrane"/>
    <property type="evidence" value="ECO:0007669"/>
    <property type="project" value="UniProtKB-SubCell"/>
</dbReference>
<dbReference type="SUPFAM" id="SSF103506">
    <property type="entry name" value="Mitochondrial carrier"/>
    <property type="match status" value="1"/>
</dbReference>
<dbReference type="Pfam" id="PF00153">
    <property type="entry name" value="Mito_carr"/>
    <property type="match status" value="3"/>
</dbReference>
<dbReference type="PROSITE" id="PS50920">
    <property type="entry name" value="SOLCAR"/>
    <property type="match status" value="2"/>
</dbReference>
<evidence type="ECO:0008006" key="13">
    <source>
        <dbReference type="Google" id="ProtNLM"/>
    </source>
</evidence>
<gene>
    <name evidence="10" type="ORF">JXQ802_LOCUS29862</name>
    <name evidence="9" type="ORF">PYM288_LOCUS19761</name>
</gene>
<evidence type="ECO:0000256" key="4">
    <source>
        <dbReference type="ARBA" id="ARBA00022692"/>
    </source>
</evidence>
<dbReference type="GO" id="GO:0015658">
    <property type="term" value="F:branched-chain amino acid transmembrane transporter activity"/>
    <property type="evidence" value="ECO:0007669"/>
    <property type="project" value="InterPro"/>
</dbReference>
<evidence type="ECO:0000313" key="9">
    <source>
        <dbReference type="EMBL" id="CAF1102678.1"/>
    </source>
</evidence>